<dbReference type="InterPro" id="IPR011990">
    <property type="entry name" value="TPR-like_helical_dom_sf"/>
</dbReference>
<dbReference type="OrthoDB" id="5986190at2759"/>
<feature type="repeat" description="TPR" evidence="3">
    <location>
        <begin position="542"/>
        <end position="575"/>
    </location>
</feature>
<keyword evidence="1" id="KW-0677">Repeat</keyword>
<dbReference type="InterPro" id="IPR019734">
    <property type="entry name" value="TPR_rpt"/>
</dbReference>
<evidence type="ECO:0000313" key="6">
    <source>
        <dbReference type="EMBL" id="CAF0922464.1"/>
    </source>
</evidence>
<dbReference type="PANTHER" id="PTHR45641:SF19">
    <property type="entry name" value="NEPHROCYSTIN-3"/>
    <property type="match status" value="1"/>
</dbReference>
<feature type="domain" description="ADP ribosyltransferase" evidence="4">
    <location>
        <begin position="223"/>
        <end position="390"/>
    </location>
</feature>
<dbReference type="Pfam" id="PF13374">
    <property type="entry name" value="TPR_10"/>
    <property type="match status" value="1"/>
</dbReference>
<keyword evidence="7" id="KW-1185">Reference proteome</keyword>
<evidence type="ECO:0000313" key="7">
    <source>
        <dbReference type="Proteomes" id="UP000663832"/>
    </source>
</evidence>
<dbReference type="InterPro" id="IPR003540">
    <property type="entry name" value="ADP-ribosyltransferase"/>
</dbReference>
<accession>A0A814B5W1</accession>
<reference evidence="6" key="1">
    <citation type="submission" date="2021-02" db="EMBL/GenBank/DDBJ databases">
        <authorList>
            <person name="Nowell W R."/>
        </authorList>
    </citation>
    <scope>NUCLEOTIDE SEQUENCE</scope>
</reference>
<dbReference type="AlphaFoldDB" id="A0A814B5W1"/>
<dbReference type="PROSITE" id="PS51996">
    <property type="entry name" value="TR_MART"/>
    <property type="match status" value="1"/>
</dbReference>
<dbReference type="Pfam" id="PF13424">
    <property type="entry name" value="TPR_12"/>
    <property type="match status" value="2"/>
</dbReference>
<dbReference type="Proteomes" id="UP000663877">
    <property type="component" value="Unassembled WGS sequence"/>
</dbReference>
<dbReference type="EMBL" id="CAJNOM010000007">
    <property type="protein sequence ID" value="CAF0765221.1"/>
    <property type="molecule type" value="Genomic_DNA"/>
</dbReference>
<evidence type="ECO:0000256" key="3">
    <source>
        <dbReference type="PROSITE-ProRule" id="PRU00339"/>
    </source>
</evidence>
<dbReference type="PROSITE" id="PS50005">
    <property type="entry name" value="TPR"/>
    <property type="match status" value="4"/>
</dbReference>
<name>A0A814B5W1_9BILA</name>
<dbReference type="Proteomes" id="UP000663832">
    <property type="component" value="Unassembled WGS sequence"/>
</dbReference>
<evidence type="ECO:0000256" key="1">
    <source>
        <dbReference type="ARBA" id="ARBA00022737"/>
    </source>
</evidence>
<evidence type="ECO:0000313" key="8">
    <source>
        <dbReference type="Proteomes" id="UP000663877"/>
    </source>
</evidence>
<dbReference type="Gene3D" id="1.25.40.10">
    <property type="entry name" value="Tetratricopeptide repeat domain"/>
    <property type="match status" value="3"/>
</dbReference>
<dbReference type="Pfam" id="PF03496">
    <property type="entry name" value="ADPrib_exo_Tox"/>
    <property type="match status" value="1"/>
</dbReference>
<dbReference type="SMART" id="SM00028">
    <property type="entry name" value="TPR"/>
    <property type="match status" value="7"/>
</dbReference>
<evidence type="ECO:0000256" key="2">
    <source>
        <dbReference type="ARBA" id="ARBA00022803"/>
    </source>
</evidence>
<evidence type="ECO:0000259" key="4">
    <source>
        <dbReference type="Pfam" id="PF03496"/>
    </source>
</evidence>
<dbReference type="Pfam" id="PF13181">
    <property type="entry name" value="TPR_8"/>
    <property type="match status" value="1"/>
</dbReference>
<feature type="repeat" description="TPR" evidence="3">
    <location>
        <begin position="670"/>
        <end position="703"/>
    </location>
</feature>
<dbReference type="GO" id="GO:0005576">
    <property type="term" value="C:extracellular region"/>
    <property type="evidence" value="ECO:0007669"/>
    <property type="project" value="InterPro"/>
</dbReference>
<gene>
    <name evidence="6" type="ORF">BJG266_LOCUS11607</name>
    <name evidence="5" type="ORF">QVE165_LOCUS2288</name>
</gene>
<protein>
    <recommendedName>
        <fullName evidence="4">ADP ribosyltransferase domain-containing protein</fullName>
    </recommendedName>
</protein>
<proteinExistence type="predicted"/>
<dbReference type="Gene3D" id="3.90.176.10">
    <property type="entry name" value="Toxin ADP-ribosyltransferase, Chain A, domain 1"/>
    <property type="match status" value="1"/>
</dbReference>
<evidence type="ECO:0000313" key="5">
    <source>
        <dbReference type="EMBL" id="CAF0765221.1"/>
    </source>
</evidence>
<feature type="repeat" description="TPR" evidence="3">
    <location>
        <begin position="626"/>
        <end position="659"/>
    </location>
</feature>
<feature type="repeat" description="TPR" evidence="3">
    <location>
        <begin position="458"/>
        <end position="491"/>
    </location>
</feature>
<comment type="caution">
    <text evidence="6">The sequence shown here is derived from an EMBL/GenBank/DDBJ whole genome shotgun (WGS) entry which is preliminary data.</text>
</comment>
<sequence length="725" mass="85313">MCKSSPGSTTSLFSAKDTLKLPRAQNLEGTTLIWFDSSINENEEDTRLTQKELRDISDYVVFHTEEQTCIDYIKSIKNERIFLVTSGRCASSLLSQIEHIRQILAIFIFCLHPEKYANLINNYTTIGGIYCERRDLIRSIRENIIYAEKQLEVFSFYNQSGEKCTRDLSKESATFLWFHLFKEVILKMPRDNQAKEQMIQFCRKYYYENERQLSLIDEFQRDYISEHDAIRWYTKESFLYKLVNKALRTEDIEQLYTFRFFISDLSSRLAIEFQKLKRQEEFLLLYRGLRMQVDELSTLRCNEGSLIATNGYLSTTRSKEVASKFAKQNTNMGRDRISVLYEIHCNLQELKSTMTLADISVLSEFINEQEVLFDIGTTFKIMSIKENKEENLWIVRLRTTDKGVTLAQDYVKLHEGEGEKTNYTIVFGKLLIAMGKYDQALRYFQTLLKETQVEEDMANIYNQIGKIYRLIDKFKEAMENYQLAHDLTLNCYPIRIRQASKALNNIAIIFRKWCQYEKALQLHLQTLHMKEDYYGKQHLETAKTLKNIGSIYEETQQYNYALDFYQHCLTIQQKHFPNDHIDIAASLENIGKVYYKMNYLDLALNHLRTSLTIRQKLLPPDHNDIARSLMNIANIYADQNHFHIALEYYFKALDIQQKIFDINGEHRDIATTLRNIGLVYENLLNHSTATQFYQKALDMNEKLSSTDHLTLSKLNNNITTLTKNK</sequence>
<dbReference type="EMBL" id="CAJNOI010000043">
    <property type="protein sequence ID" value="CAF0922464.1"/>
    <property type="molecule type" value="Genomic_DNA"/>
</dbReference>
<dbReference type="SUPFAM" id="SSF48452">
    <property type="entry name" value="TPR-like"/>
    <property type="match status" value="2"/>
</dbReference>
<dbReference type="PANTHER" id="PTHR45641">
    <property type="entry name" value="TETRATRICOPEPTIDE REPEAT PROTEIN (AFU_ORTHOLOGUE AFUA_6G03870)"/>
    <property type="match status" value="1"/>
</dbReference>
<organism evidence="6 8">
    <name type="scientific">Adineta steineri</name>
    <dbReference type="NCBI Taxonomy" id="433720"/>
    <lineage>
        <taxon>Eukaryota</taxon>
        <taxon>Metazoa</taxon>
        <taxon>Spiralia</taxon>
        <taxon>Gnathifera</taxon>
        <taxon>Rotifera</taxon>
        <taxon>Eurotatoria</taxon>
        <taxon>Bdelloidea</taxon>
        <taxon>Adinetida</taxon>
        <taxon>Adinetidae</taxon>
        <taxon>Adineta</taxon>
    </lineage>
</organism>
<keyword evidence="2 3" id="KW-0802">TPR repeat</keyword>
<dbReference type="SUPFAM" id="SSF56399">
    <property type="entry name" value="ADP-ribosylation"/>
    <property type="match status" value="1"/>
</dbReference>